<dbReference type="InterPro" id="IPR016047">
    <property type="entry name" value="M23ase_b-sheet_dom"/>
</dbReference>
<accession>A0ABN2F0C9</accession>
<dbReference type="Pfam" id="PF01551">
    <property type="entry name" value="Peptidase_M23"/>
    <property type="match status" value="1"/>
</dbReference>
<dbReference type="EMBL" id="BAAANE010000003">
    <property type="protein sequence ID" value="GAA1624846.1"/>
    <property type="molecule type" value="Genomic_DNA"/>
</dbReference>
<comment type="caution">
    <text evidence="3">The sequence shown here is derived from an EMBL/GenBank/DDBJ whole genome shotgun (WGS) entry which is preliminary data.</text>
</comment>
<protein>
    <recommendedName>
        <fullName evidence="2">M23ase beta-sheet core domain-containing protein</fullName>
    </recommendedName>
</protein>
<keyword evidence="4" id="KW-1185">Reference proteome</keyword>
<dbReference type="InterPro" id="IPR050570">
    <property type="entry name" value="Cell_wall_metabolism_enzyme"/>
</dbReference>
<evidence type="ECO:0000259" key="2">
    <source>
        <dbReference type="Pfam" id="PF01551"/>
    </source>
</evidence>
<feature type="region of interest" description="Disordered" evidence="1">
    <location>
        <begin position="94"/>
        <end position="126"/>
    </location>
</feature>
<feature type="compositionally biased region" description="Basic and acidic residues" evidence="1">
    <location>
        <begin position="98"/>
        <end position="114"/>
    </location>
</feature>
<dbReference type="Proteomes" id="UP001501319">
    <property type="component" value="Unassembled WGS sequence"/>
</dbReference>
<dbReference type="PANTHER" id="PTHR21666:SF270">
    <property type="entry name" value="MUREIN HYDROLASE ACTIVATOR ENVC"/>
    <property type="match status" value="1"/>
</dbReference>
<dbReference type="InterPro" id="IPR011055">
    <property type="entry name" value="Dup_hybrid_motif"/>
</dbReference>
<sequence length="126" mass="13878">MRTIWDMAAPVHNGVVTCEFGVAGRHGPHPGRDYRAAHGTPVRATLAGVVVRVEGDEVVVESNAIWHVYGHLTEFAVRRGDTVETGDRLGLAVGPNLHYEERTNPYRPGDHRSPQFDLHPNARLPS</sequence>
<gene>
    <name evidence="3" type="ORF">GCM10009744_10540</name>
</gene>
<evidence type="ECO:0000256" key="1">
    <source>
        <dbReference type="SAM" id="MobiDB-lite"/>
    </source>
</evidence>
<dbReference type="SUPFAM" id="SSF51261">
    <property type="entry name" value="Duplicated hybrid motif"/>
    <property type="match status" value="1"/>
</dbReference>
<reference evidence="3 4" key="1">
    <citation type="journal article" date="2019" name="Int. J. Syst. Evol. Microbiol.">
        <title>The Global Catalogue of Microorganisms (GCM) 10K type strain sequencing project: providing services to taxonomists for standard genome sequencing and annotation.</title>
        <authorList>
            <consortium name="The Broad Institute Genomics Platform"/>
            <consortium name="The Broad Institute Genome Sequencing Center for Infectious Disease"/>
            <person name="Wu L."/>
            <person name="Ma J."/>
        </authorList>
    </citation>
    <scope>NUCLEOTIDE SEQUENCE [LARGE SCALE GENOMIC DNA]</scope>
    <source>
        <strain evidence="3 4">JCM 14306</strain>
    </source>
</reference>
<proteinExistence type="predicted"/>
<feature type="domain" description="M23ase beta-sheet core" evidence="2">
    <location>
        <begin position="28"/>
        <end position="104"/>
    </location>
</feature>
<evidence type="ECO:0000313" key="3">
    <source>
        <dbReference type="EMBL" id="GAA1624846.1"/>
    </source>
</evidence>
<dbReference type="Gene3D" id="2.70.70.10">
    <property type="entry name" value="Glucose Permease (Domain IIA)"/>
    <property type="match status" value="1"/>
</dbReference>
<organism evidence="3 4">
    <name type="scientific">Kribbella alba</name>
    <dbReference type="NCBI Taxonomy" id="190197"/>
    <lineage>
        <taxon>Bacteria</taxon>
        <taxon>Bacillati</taxon>
        <taxon>Actinomycetota</taxon>
        <taxon>Actinomycetes</taxon>
        <taxon>Propionibacteriales</taxon>
        <taxon>Kribbellaceae</taxon>
        <taxon>Kribbella</taxon>
    </lineage>
</organism>
<name>A0ABN2F0C9_9ACTN</name>
<evidence type="ECO:0000313" key="4">
    <source>
        <dbReference type="Proteomes" id="UP001501319"/>
    </source>
</evidence>
<dbReference type="CDD" id="cd12797">
    <property type="entry name" value="M23_peptidase"/>
    <property type="match status" value="1"/>
</dbReference>
<dbReference type="PANTHER" id="PTHR21666">
    <property type="entry name" value="PEPTIDASE-RELATED"/>
    <property type="match status" value="1"/>
</dbReference>